<name>A0A8C4PUC7_EQUAS</name>
<reference evidence="12 13" key="1">
    <citation type="journal article" date="2020" name="Nat. Commun.">
        <title>Donkey genomes provide new insights into domestication and selection for coat color.</title>
        <authorList>
            <person name="Wang"/>
            <person name="C."/>
            <person name="Li"/>
            <person name="H."/>
            <person name="Guo"/>
            <person name="Y."/>
            <person name="Huang"/>
            <person name="J."/>
            <person name="Sun"/>
            <person name="Y."/>
            <person name="Min"/>
            <person name="J."/>
            <person name="Wang"/>
            <person name="J."/>
            <person name="Fang"/>
            <person name="X."/>
            <person name="Zhao"/>
            <person name="Z."/>
            <person name="Wang"/>
            <person name="S."/>
            <person name="Zhang"/>
            <person name="Y."/>
            <person name="Liu"/>
            <person name="Q."/>
            <person name="Jiang"/>
            <person name="Q."/>
            <person name="Wang"/>
            <person name="X."/>
            <person name="Guo"/>
            <person name="Y."/>
            <person name="Yang"/>
            <person name="C."/>
            <person name="Wang"/>
            <person name="Y."/>
            <person name="Tian"/>
            <person name="F."/>
            <person name="Zhuang"/>
            <person name="G."/>
            <person name="Fan"/>
            <person name="Y."/>
            <person name="Gao"/>
            <person name="Q."/>
            <person name="Li"/>
            <person name="Y."/>
            <person name="Ju"/>
            <person name="Z."/>
            <person name="Li"/>
            <person name="J."/>
            <person name="Li"/>
            <person name="R."/>
            <person name="Hou"/>
            <person name="M."/>
            <person name="Yang"/>
            <person name="G."/>
            <person name="Liu"/>
            <person name="G."/>
            <person name="Liu"/>
            <person name="W."/>
            <person name="Guo"/>
            <person name="J."/>
            <person name="Pan"/>
            <person name="S."/>
            <person name="Fan"/>
            <person name="G."/>
            <person name="Zhang"/>
            <person name="W."/>
            <person name="Zhang"/>
            <person name="R."/>
            <person name="Yu"/>
            <person name="J."/>
            <person name="Zhang"/>
            <person name="X."/>
            <person name="Yin"/>
            <person name="Q."/>
            <person name="Ji"/>
            <person name="C."/>
            <person name="Jin"/>
            <person name="Y."/>
            <person name="Yue"/>
            <person name="G."/>
            <person name="Liu"/>
            <person name="M."/>
            <person name="Xu"/>
            <person name="J."/>
            <person name="Liu"/>
            <person name="S."/>
            <person name="Jordana"/>
            <person name="J."/>
            <person name="Noce"/>
            <person name="A."/>
            <person name="Amills"/>
            <person name="M."/>
            <person name="Wu"/>
            <person name="D.D."/>
            <person name="Li"/>
            <person name="S."/>
            <person name="Zhou"/>
            <person name="X. and Zhong"/>
            <person name="J."/>
        </authorList>
    </citation>
    <scope>NUCLEOTIDE SEQUENCE [LARGE SCALE GENOMIC DNA]</scope>
</reference>
<dbReference type="InterPro" id="IPR003008">
    <property type="entry name" value="Tubulin_FtsZ_GTPase"/>
</dbReference>
<dbReference type="Pfam" id="PF03953">
    <property type="entry name" value="Tubulin_C"/>
    <property type="match status" value="1"/>
</dbReference>
<dbReference type="SUPFAM" id="SSF52490">
    <property type="entry name" value="Tubulin nucleotide-binding domain-like"/>
    <property type="match status" value="1"/>
</dbReference>
<dbReference type="SMART" id="SM00864">
    <property type="entry name" value="Tubulin"/>
    <property type="match status" value="1"/>
</dbReference>
<dbReference type="InterPro" id="IPR036525">
    <property type="entry name" value="Tubulin/FtsZ_GTPase_sf"/>
</dbReference>
<comment type="similarity">
    <text evidence="3">Belongs to the tubulin family.</text>
</comment>
<dbReference type="Pfam" id="PF00091">
    <property type="entry name" value="Tubulin"/>
    <property type="match status" value="1"/>
</dbReference>
<comment type="subcellular location">
    <subcellularLocation>
        <location evidence="2">Cytoplasm</location>
        <location evidence="2">Cytoskeleton</location>
    </subcellularLocation>
</comment>
<dbReference type="GO" id="GO:0007017">
    <property type="term" value="P:microtubule-based process"/>
    <property type="evidence" value="ECO:0007669"/>
    <property type="project" value="InterPro"/>
</dbReference>
<evidence type="ECO:0000256" key="2">
    <source>
        <dbReference type="ARBA" id="ARBA00004245"/>
    </source>
</evidence>
<protein>
    <recommendedName>
        <fullName evidence="11">Tubulin/FtsZ GTPase domain-containing protein</fullName>
    </recommendedName>
</protein>
<evidence type="ECO:0000256" key="1">
    <source>
        <dbReference type="ARBA" id="ARBA00001946"/>
    </source>
</evidence>
<dbReference type="Gene3D" id="3.40.50.1440">
    <property type="entry name" value="Tubulin/FtsZ, GTPase domain"/>
    <property type="match status" value="2"/>
</dbReference>
<keyword evidence="5" id="KW-0493">Microtubule</keyword>
<keyword evidence="9" id="KW-0206">Cytoskeleton</keyword>
<dbReference type="GO" id="GO:0005525">
    <property type="term" value="F:GTP binding"/>
    <property type="evidence" value="ECO:0007669"/>
    <property type="project" value="UniProtKB-KW"/>
</dbReference>
<dbReference type="InterPro" id="IPR002452">
    <property type="entry name" value="Alpha_tubulin"/>
</dbReference>
<dbReference type="PRINTS" id="PR01162">
    <property type="entry name" value="ALPHATUBULIN"/>
</dbReference>
<dbReference type="GO" id="GO:0016787">
    <property type="term" value="F:hydrolase activity"/>
    <property type="evidence" value="ECO:0007669"/>
    <property type="project" value="UniProtKB-KW"/>
</dbReference>
<dbReference type="PANTHER" id="PTHR11588">
    <property type="entry name" value="TUBULIN"/>
    <property type="match status" value="1"/>
</dbReference>
<evidence type="ECO:0000313" key="12">
    <source>
        <dbReference type="Ensembl" id="ENSEASP00005030725.1"/>
    </source>
</evidence>
<accession>A0A8C4PUC7</accession>
<evidence type="ECO:0000256" key="5">
    <source>
        <dbReference type="ARBA" id="ARBA00022701"/>
    </source>
</evidence>
<reference evidence="12" key="2">
    <citation type="submission" date="2025-08" db="UniProtKB">
        <authorList>
            <consortium name="Ensembl"/>
        </authorList>
    </citation>
    <scope>IDENTIFICATION</scope>
</reference>
<feature type="domain" description="Tubulin/FtsZ GTPase" evidence="11">
    <location>
        <begin position="14"/>
        <end position="179"/>
    </location>
</feature>
<dbReference type="Gene3D" id="3.30.1330.20">
    <property type="entry name" value="Tubulin/FtsZ, C-terminal domain"/>
    <property type="match status" value="1"/>
</dbReference>
<dbReference type="OMA" id="ADECAGM"/>
<comment type="catalytic activity">
    <reaction evidence="10">
        <text>GTP + H2O = GDP + phosphate + H(+)</text>
        <dbReference type="Rhea" id="RHEA:19669"/>
        <dbReference type="ChEBI" id="CHEBI:15377"/>
        <dbReference type="ChEBI" id="CHEBI:15378"/>
        <dbReference type="ChEBI" id="CHEBI:37565"/>
        <dbReference type="ChEBI" id="CHEBI:43474"/>
        <dbReference type="ChEBI" id="CHEBI:58189"/>
    </reaction>
    <physiologicalReaction direction="left-to-right" evidence="10">
        <dbReference type="Rhea" id="RHEA:19670"/>
    </physiologicalReaction>
</comment>
<evidence type="ECO:0000256" key="10">
    <source>
        <dbReference type="ARBA" id="ARBA00049117"/>
    </source>
</evidence>
<evidence type="ECO:0000256" key="9">
    <source>
        <dbReference type="ARBA" id="ARBA00023212"/>
    </source>
</evidence>
<evidence type="ECO:0000256" key="7">
    <source>
        <dbReference type="ARBA" id="ARBA00022801"/>
    </source>
</evidence>
<evidence type="ECO:0000256" key="4">
    <source>
        <dbReference type="ARBA" id="ARBA00022490"/>
    </source>
</evidence>
<organism evidence="12 13">
    <name type="scientific">Equus asinus</name>
    <name type="common">Donkey</name>
    <name type="synonym">Equus africanus asinus</name>
    <dbReference type="NCBI Taxonomy" id="9793"/>
    <lineage>
        <taxon>Eukaryota</taxon>
        <taxon>Metazoa</taxon>
        <taxon>Chordata</taxon>
        <taxon>Craniata</taxon>
        <taxon>Vertebrata</taxon>
        <taxon>Euteleostomi</taxon>
        <taxon>Mammalia</taxon>
        <taxon>Eutheria</taxon>
        <taxon>Laurasiatheria</taxon>
        <taxon>Perissodactyla</taxon>
        <taxon>Equidae</taxon>
        <taxon>Equus</taxon>
    </lineage>
</organism>
<evidence type="ECO:0000313" key="13">
    <source>
        <dbReference type="Proteomes" id="UP000694387"/>
    </source>
</evidence>
<dbReference type="InterPro" id="IPR018316">
    <property type="entry name" value="Tubulin/FtsZ_2-layer-sand-dom"/>
</dbReference>
<reference evidence="12" key="3">
    <citation type="submission" date="2025-09" db="UniProtKB">
        <authorList>
            <consortium name="Ensembl"/>
        </authorList>
    </citation>
    <scope>IDENTIFICATION</scope>
</reference>
<dbReference type="SUPFAM" id="SSF55307">
    <property type="entry name" value="Tubulin C-terminal domain-like"/>
    <property type="match status" value="1"/>
</dbReference>
<dbReference type="GeneTree" id="ENSGT00950000182825"/>
<dbReference type="GO" id="GO:0005874">
    <property type="term" value="C:microtubule"/>
    <property type="evidence" value="ECO:0007669"/>
    <property type="project" value="UniProtKB-KW"/>
</dbReference>
<dbReference type="InterPro" id="IPR000217">
    <property type="entry name" value="Tubulin"/>
</dbReference>
<keyword evidence="4" id="KW-0963">Cytoplasm</keyword>
<comment type="cofactor">
    <cofactor evidence="1">
        <name>Mg(2+)</name>
        <dbReference type="ChEBI" id="CHEBI:18420"/>
    </cofactor>
</comment>
<dbReference type="Ensembl" id="ENSEAST00005033403.2">
    <property type="protein sequence ID" value="ENSEASP00005030725.1"/>
    <property type="gene ID" value="ENSEASG00005020915.2"/>
</dbReference>
<dbReference type="Proteomes" id="UP000694387">
    <property type="component" value="Chromosome 8"/>
</dbReference>
<sequence length="257" mass="28949">MRSDKTTGSGDDSFNMFFSKTGAGKRVPRAVFVDLDPTVSMKCTGTHRQPFQPVQLITGKEDAASNYTRGHCPIGKEILDLVLDRICKLVRRALRRPPVDTVLHRMPHRFPPSMVEPYNSILTTHTTLEHADCAFMVDSEAVYNICQHNLDIKWPTGTNLNRLIGQIVSSITASLPFYRALNLDLTDFQTDLVLYPCIHFPLATCTLLISAEKAYHKQLSVASITNVCFELANQMVKCDTHCGKYMACCMFYRGHWS</sequence>
<keyword evidence="6" id="KW-0547">Nucleotide-binding</keyword>
<dbReference type="AlphaFoldDB" id="A0A8C4PUC7"/>
<dbReference type="GO" id="GO:0005200">
    <property type="term" value="F:structural constituent of cytoskeleton"/>
    <property type="evidence" value="ECO:0007669"/>
    <property type="project" value="InterPro"/>
</dbReference>
<keyword evidence="8" id="KW-0342">GTP-binding</keyword>
<evidence type="ECO:0000256" key="6">
    <source>
        <dbReference type="ARBA" id="ARBA00022741"/>
    </source>
</evidence>
<dbReference type="InterPro" id="IPR008280">
    <property type="entry name" value="Tub_FtsZ_C"/>
</dbReference>
<evidence type="ECO:0000256" key="3">
    <source>
        <dbReference type="ARBA" id="ARBA00009636"/>
    </source>
</evidence>
<dbReference type="InterPro" id="IPR037103">
    <property type="entry name" value="Tubulin/FtsZ-like_C"/>
</dbReference>
<keyword evidence="7" id="KW-0378">Hydrolase</keyword>
<evidence type="ECO:0000256" key="8">
    <source>
        <dbReference type="ARBA" id="ARBA00023134"/>
    </source>
</evidence>
<proteinExistence type="inferred from homology"/>
<dbReference type="PRINTS" id="PR01161">
    <property type="entry name" value="TUBULIN"/>
</dbReference>
<evidence type="ECO:0000259" key="11">
    <source>
        <dbReference type="SMART" id="SM00864"/>
    </source>
</evidence>
<keyword evidence="13" id="KW-1185">Reference proteome</keyword>